<dbReference type="InterPro" id="IPR022488">
    <property type="entry name" value="PPK2-related"/>
</dbReference>
<proteinExistence type="inferred from homology"/>
<evidence type="ECO:0000256" key="1">
    <source>
        <dbReference type="ARBA" id="ARBA00009924"/>
    </source>
</evidence>
<sequence>MSAIRLTDIPTRAPGNMDKKKTRKATHKLKKAIADLQNILYAEAKHSLLVILQGMDASGKDGAIRHVFNRINPQGIQVTSFKVPTPEEAAHDFLWRIHAHAPARGMMHIFNRSHYEDVLVTRVHGWIDDDTAHRRMQHINHFEQLLLDHQTTILKFYLHISREEQAKRLQERLKNPKKRWKYNPSDLEEAQKWHDYLHYYEEVFATCSPEIPWIIVPADQNWYKEFVIAEAVHQALKNMQLRYPRRASLASAGHAHNRKK</sequence>
<dbReference type="Pfam" id="PF03976">
    <property type="entry name" value="PPK2"/>
    <property type="match status" value="1"/>
</dbReference>
<dbReference type="GO" id="GO:0008976">
    <property type="term" value="F:polyphosphate kinase activity"/>
    <property type="evidence" value="ECO:0007669"/>
    <property type="project" value="InterPro"/>
</dbReference>
<organism evidence="6 7">
    <name type="scientific">Thermoflavifilum thermophilum</name>
    <dbReference type="NCBI Taxonomy" id="1393122"/>
    <lineage>
        <taxon>Bacteria</taxon>
        <taxon>Pseudomonadati</taxon>
        <taxon>Bacteroidota</taxon>
        <taxon>Chitinophagia</taxon>
        <taxon>Chitinophagales</taxon>
        <taxon>Chitinophagaceae</taxon>
        <taxon>Thermoflavifilum</taxon>
    </lineage>
</organism>
<dbReference type="InterPro" id="IPR016898">
    <property type="entry name" value="Polyphosphate_phosphotransfera"/>
</dbReference>
<dbReference type="SUPFAM" id="SSF52540">
    <property type="entry name" value="P-loop containing nucleoside triphosphate hydrolases"/>
    <property type="match status" value="1"/>
</dbReference>
<evidence type="ECO:0000256" key="4">
    <source>
        <dbReference type="SAM" id="MobiDB-lite"/>
    </source>
</evidence>
<dbReference type="InterPro" id="IPR022300">
    <property type="entry name" value="PPK2-rel_1"/>
</dbReference>
<feature type="domain" description="Polyphosphate kinase-2-related" evidence="5">
    <location>
        <begin position="17"/>
        <end position="240"/>
    </location>
</feature>
<comment type="similarity">
    <text evidence="1">Belongs to the polyphosphate kinase 2 (PPK2) family. Class I subfamily.</text>
</comment>
<accession>A0A1I7N6I1</accession>
<reference evidence="7" key="1">
    <citation type="submission" date="2016-10" db="EMBL/GenBank/DDBJ databases">
        <authorList>
            <person name="Varghese N."/>
            <person name="Submissions S."/>
        </authorList>
    </citation>
    <scope>NUCLEOTIDE SEQUENCE [LARGE SCALE GENOMIC DNA]</scope>
    <source>
        <strain evidence="7">DSM 14807</strain>
    </source>
</reference>
<name>A0A1I7N6I1_9BACT</name>
<evidence type="ECO:0000259" key="5">
    <source>
        <dbReference type="Pfam" id="PF03976"/>
    </source>
</evidence>
<dbReference type="PANTHER" id="PTHR34383">
    <property type="entry name" value="POLYPHOSPHATE:AMP PHOSPHOTRANSFERASE-RELATED"/>
    <property type="match status" value="1"/>
</dbReference>
<evidence type="ECO:0000313" key="7">
    <source>
        <dbReference type="Proteomes" id="UP000199537"/>
    </source>
</evidence>
<dbReference type="GO" id="GO:0006797">
    <property type="term" value="P:polyphosphate metabolic process"/>
    <property type="evidence" value="ECO:0007669"/>
    <property type="project" value="InterPro"/>
</dbReference>
<protein>
    <submittedName>
        <fullName evidence="6">Polyphosphate:nucleotide phosphotransferase, PPK2 family</fullName>
    </submittedName>
</protein>
<evidence type="ECO:0000256" key="2">
    <source>
        <dbReference type="ARBA" id="ARBA00022679"/>
    </source>
</evidence>
<evidence type="ECO:0000313" key="6">
    <source>
        <dbReference type="EMBL" id="SFV30274.1"/>
    </source>
</evidence>
<dbReference type="PIRSF" id="PIRSF028756">
    <property type="entry name" value="PPK2_prd"/>
    <property type="match status" value="1"/>
</dbReference>
<dbReference type="NCBIfam" id="TIGR03709">
    <property type="entry name" value="PPK2_rel_1"/>
    <property type="match status" value="1"/>
</dbReference>
<gene>
    <name evidence="6" type="ORF">SAMN05660895_0747</name>
</gene>
<dbReference type="RefSeq" id="WP_092457894.1">
    <property type="nucleotide sequence ID" value="NZ_FPCJ01000001.1"/>
</dbReference>
<keyword evidence="3" id="KW-0418">Kinase</keyword>
<dbReference type="EMBL" id="FPCJ01000001">
    <property type="protein sequence ID" value="SFV30274.1"/>
    <property type="molecule type" value="Genomic_DNA"/>
</dbReference>
<dbReference type="Proteomes" id="UP000199537">
    <property type="component" value="Unassembled WGS sequence"/>
</dbReference>
<dbReference type="AlphaFoldDB" id="A0A1I7N6I1"/>
<dbReference type="InterPro" id="IPR027417">
    <property type="entry name" value="P-loop_NTPase"/>
</dbReference>
<dbReference type="STRING" id="1393122.SAMN05660895_0747"/>
<keyword evidence="7" id="KW-1185">Reference proteome</keyword>
<dbReference type="Gene3D" id="3.40.50.300">
    <property type="entry name" value="P-loop containing nucleotide triphosphate hydrolases"/>
    <property type="match status" value="1"/>
</dbReference>
<dbReference type="OrthoDB" id="9775224at2"/>
<dbReference type="PANTHER" id="PTHR34383:SF3">
    <property type="entry name" value="POLYPHOSPHATE:AMP PHOSPHOTRANSFERASE"/>
    <property type="match status" value="1"/>
</dbReference>
<feature type="region of interest" description="Disordered" evidence="4">
    <location>
        <begin position="1"/>
        <end position="24"/>
    </location>
</feature>
<keyword evidence="2 6" id="KW-0808">Transferase</keyword>
<evidence type="ECO:0000256" key="3">
    <source>
        <dbReference type="ARBA" id="ARBA00022777"/>
    </source>
</evidence>